<evidence type="ECO:0000256" key="5">
    <source>
        <dbReference type="ARBA" id="ARBA00022917"/>
    </source>
</evidence>
<evidence type="ECO:0000256" key="7">
    <source>
        <dbReference type="ARBA" id="ARBA00033323"/>
    </source>
</evidence>
<dbReference type="PANTHER" id="PTHR46264:SF4">
    <property type="entry name" value="TYROSINE--TRNA LIGASE, CYTOPLASMIC"/>
    <property type="match status" value="1"/>
</dbReference>
<dbReference type="Pfam" id="PF00579">
    <property type="entry name" value="tRNA-synt_1b"/>
    <property type="match status" value="1"/>
</dbReference>
<keyword evidence="3 9" id="KW-0547">Nucleotide-binding</keyword>
<dbReference type="AlphaFoldDB" id="A0A1B1TBF5"/>
<dbReference type="NCBIfam" id="NF006330">
    <property type="entry name" value="PRK08560.1"/>
    <property type="match status" value="1"/>
</dbReference>
<dbReference type="Gene3D" id="3.40.50.620">
    <property type="entry name" value="HUPs"/>
    <property type="match status" value="1"/>
</dbReference>
<evidence type="ECO:0000256" key="3">
    <source>
        <dbReference type="ARBA" id="ARBA00022741"/>
    </source>
</evidence>
<dbReference type="GO" id="GO:0005737">
    <property type="term" value="C:cytoplasm"/>
    <property type="evidence" value="ECO:0007669"/>
    <property type="project" value="TreeGrafter"/>
</dbReference>
<keyword evidence="5 9" id="KW-0648">Protein biosynthesis</keyword>
<evidence type="ECO:0000256" key="1">
    <source>
        <dbReference type="ARBA" id="ARBA00013160"/>
    </source>
</evidence>
<dbReference type="PIRSF" id="PIRSF006588">
    <property type="entry name" value="TyrRS_arch_euk"/>
    <property type="match status" value="1"/>
</dbReference>
<keyword evidence="6 9" id="KW-0030">Aminoacyl-tRNA synthetase</keyword>
<evidence type="ECO:0000256" key="4">
    <source>
        <dbReference type="ARBA" id="ARBA00022840"/>
    </source>
</evidence>
<keyword evidence="2 9" id="KW-0436">Ligase</keyword>
<dbReference type="EC" id="6.1.1.1" evidence="1"/>
<dbReference type="Gene3D" id="1.10.240.10">
    <property type="entry name" value="Tyrosyl-Transfer RNA Synthetase"/>
    <property type="match status" value="1"/>
</dbReference>
<dbReference type="InterPro" id="IPR014729">
    <property type="entry name" value="Rossmann-like_a/b/a_fold"/>
</dbReference>
<dbReference type="GO" id="GO:0006437">
    <property type="term" value="P:tyrosyl-tRNA aminoacylation"/>
    <property type="evidence" value="ECO:0007669"/>
    <property type="project" value="InterPro"/>
</dbReference>
<dbReference type="PRINTS" id="PR01040">
    <property type="entry name" value="TRNASYNTHTYR"/>
</dbReference>
<comment type="catalytic activity">
    <reaction evidence="8">
        <text>tRNA(Tyr) + L-tyrosine + ATP = L-tyrosyl-tRNA(Tyr) + AMP + diphosphate + H(+)</text>
        <dbReference type="Rhea" id="RHEA:10220"/>
        <dbReference type="Rhea" id="RHEA-COMP:9706"/>
        <dbReference type="Rhea" id="RHEA-COMP:9707"/>
        <dbReference type="ChEBI" id="CHEBI:15378"/>
        <dbReference type="ChEBI" id="CHEBI:30616"/>
        <dbReference type="ChEBI" id="CHEBI:33019"/>
        <dbReference type="ChEBI" id="CHEBI:58315"/>
        <dbReference type="ChEBI" id="CHEBI:78442"/>
        <dbReference type="ChEBI" id="CHEBI:78536"/>
        <dbReference type="ChEBI" id="CHEBI:456215"/>
        <dbReference type="EC" id="6.1.1.1"/>
    </reaction>
</comment>
<dbReference type="InterPro" id="IPR002305">
    <property type="entry name" value="aa-tRNA-synth_Ic"/>
</dbReference>
<name>A0A1B1TBF5_9ARCH</name>
<dbReference type="InterPro" id="IPR050489">
    <property type="entry name" value="Tyr-tRNA_synthase"/>
</dbReference>
<dbReference type="PANTHER" id="PTHR46264">
    <property type="entry name" value="TYROSINE-TRNA LIGASE"/>
    <property type="match status" value="1"/>
</dbReference>
<evidence type="ECO:0000256" key="9">
    <source>
        <dbReference type="RuleBase" id="RU363036"/>
    </source>
</evidence>
<dbReference type="GO" id="GO:0005524">
    <property type="term" value="F:ATP binding"/>
    <property type="evidence" value="ECO:0007669"/>
    <property type="project" value="UniProtKB-KW"/>
</dbReference>
<reference evidence="10" key="1">
    <citation type="submission" date="2014-11" db="EMBL/GenBank/DDBJ databases">
        <authorList>
            <person name="Zhu J."/>
            <person name="Qi W."/>
            <person name="Song R."/>
        </authorList>
    </citation>
    <scope>NUCLEOTIDE SEQUENCE</scope>
</reference>
<comment type="similarity">
    <text evidence="9">Belongs to the class-I aminoacyl-tRNA synthetase family.</text>
</comment>
<dbReference type="InterPro" id="IPR002307">
    <property type="entry name" value="Tyr-tRNA-ligase"/>
</dbReference>
<organism evidence="10">
    <name type="scientific">uncultured Poseidoniia archaeon</name>
    <dbReference type="NCBI Taxonomy" id="1697135"/>
    <lineage>
        <taxon>Archaea</taxon>
        <taxon>Methanobacteriati</taxon>
        <taxon>Thermoplasmatota</taxon>
        <taxon>Candidatus Poseidoniia</taxon>
        <taxon>environmental samples</taxon>
    </lineage>
</organism>
<evidence type="ECO:0000256" key="2">
    <source>
        <dbReference type="ARBA" id="ARBA00022598"/>
    </source>
</evidence>
<evidence type="ECO:0000256" key="6">
    <source>
        <dbReference type="ARBA" id="ARBA00023146"/>
    </source>
</evidence>
<keyword evidence="4 9" id="KW-0067">ATP-binding</keyword>
<sequence length="381" mass="42840">MDVDTILAPFEERCQRLSELNLEQRNRIASIVGGVEETVGIDHLVDCIADGTSIGGDGTIRCYVGFEPSGKAHIGWKVLALQLKRMLDANVNVLIFLADWHAWINDKFNGKMEDIQVTAKYMEDTFRALLGHPEEGDGPGQLRFFWASTLMNSGDYWARVLRCSKGATLAMVRKTFTIMGRDEASSDHDLSKFYYPAMQASDIFELDIDIAIGGMDQRKAHMFMRDVASKWGWKKATCLHTTIISSLKSTGARMESFDHKMSKSDPSGAILIHDTEKQLRKKMQKHAYLNPEDESSPVYELAEHVVLPEWGEINVTPNPKFGEPSTWKDLDSFKKAVQSGDIHPLDAKLGVADGIYRGLHEVAKFFEENPERLDAVNELLK</sequence>
<dbReference type="InterPro" id="IPR023617">
    <property type="entry name" value="Tyr-tRNA-ligase_arc/euk-type"/>
</dbReference>
<dbReference type="GO" id="GO:0004831">
    <property type="term" value="F:tyrosine-tRNA ligase activity"/>
    <property type="evidence" value="ECO:0007669"/>
    <property type="project" value="UniProtKB-EC"/>
</dbReference>
<protein>
    <recommendedName>
        <fullName evidence="1">tyrosine--tRNA ligase</fullName>
        <ecNumber evidence="1">6.1.1.1</ecNumber>
    </recommendedName>
    <alternativeName>
        <fullName evidence="7">Tyrosyl-tRNA synthetase</fullName>
    </alternativeName>
</protein>
<accession>A0A1B1TBF5</accession>
<dbReference type="SUPFAM" id="SSF52374">
    <property type="entry name" value="Nucleotidylyl transferase"/>
    <property type="match status" value="1"/>
</dbReference>
<proteinExistence type="inferred from homology"/>
<evidence type="ECO:0000256" key="8">
    <source>
        <dbReference type="ARBA" id="ARBA00048248"/>
    </source>
</evidence>
<evidence type="ECO:0000313" key="10">
    <source>
        <dbReference type="EMBL" id="ANV79621.1"/>
    </source>
</evidence>
<reference evidence="10" key="2">
    <citation type="journal article" date="2015" name="ISME J.">
        <title>A new class of marine Euryarchaeota group II from the Mediterranean deep chlorophyll maximum.</title>
        <authorList>
            <person name="Martin-Cuadrado A.B."/>
            <person name="Garcia-Heredia I."/>
            <person name="Molto A.G."/>
            <person name="Lopez-Ubeda R."/>
            <person name="Kimes N."/>
            <person name="Lopez-Garcia P."/>
            <person name="Moreira D."/>
            <person name="Rodriguez-Valera F."/>
        </authorList>
    </citation>
    <scope>NUCLEOTIDE SEQUENCE</scope>
</reference>
<dbReference type="EMBL" id="KP211844">
    <property type="protein sequence ID" value="ANV79621.1"/>
    <property type="molecule type" value="Genomic_DNA"/>
</dbReference>